<evidence type="ECO:0000313" key="2">
    <source>
        <dbReference type="EMBL" id="GAA0624068.1"/>
    </source>
</evidence>
<evidence type="ECO:0008006" key="4">
    <source>
        <dbReference type="Google" id="ProtNLM"/>
    </source>
</evidence>
<feature type="chain" id="PRO_5046962518" description="Secreted protein" evidence="1">
    <location>
        <begin position="34"/>
        <end position="628"/>
    </location>
</feature>
<sequence>MPTVRRQLIALFGTGALLGAAALQFLTSAPTAAASVTVVTSSVTASDGQVVTATNHLVQDTPAIAAAKQKFIERALSGQDPATKHLVGSDGSIRHEYLVVWAGDANALDNTTATLPETPLDVDTKGVPDWVRDNSSAPDFLAVIDVTRGSPTYGAVVNTVTTGPFVGNEPHHMQYMWHKGDRIYTGSLFTDMTYVFDVTKLPLIEITGVNLPTDTPCGSVPDAYVTLKDGTAYGTYMGGANLPGPCKYTNGEVRVSNGFGGSPGSLVRVGPHGNTLSEVPAAVLGPEGPCNSYPELPTATCANPHGIQAREDLNRLITADYAEPRNIILDPVTAPDPYIFRDTVRIWDITDRNNAKIVSVSHLPDGPRNPRDPMHNEPRGVMEVGVTHLPQHKGAFASSSCGGVIYYTPDITAKQPVWREVWDVTASTLHHAPQYRGDGGCSGASWVQVSLDDNYLFHIVIGAGPGSPLPRSTEDKQVYVLDIRKLLKAGTDTTCSIDNYDEVVRGGVEPDCPTLSDTFRVDDRSSGGPHWGAMDNFALGSDGFYRETTNVKRIAFANSFVARTTVDGNHDLCLLNFRKGKLSLDEDFIDEHEGTPCVKFDRTAWPHGAFGDAKPHAMVFAVPDEYVR</sequence>
<name>A0ABN1GZ05_9ACTN</name>
<evidence type="ECO:0000313" key="3">
    <source>
        <dbReference type="Proteomes" id="UP001500957"/>
    </source>
</evidence>
<evidence type="ECO:0000256" key="1">
    <source>
        <dbReference type="SAM" id="SignalP"/>
    </source>
</evidence>
<dbReference type="InterPro" id="IPR006311">
    <property type="entry name" value="TAT_signal"/>
</dbReference>
<proteinExistence type="predicted"/>
<dbReference type="PROSITE" id="PS51318">
    <property type="entry name" value="TAT"/>
    <property type="match status" value="1"/>
</dbReference>
<comment type="caution">
    <text evidence="2">The sequence shown here is derived from an EMBL/GenBank/DDBJ whole genome shotgun (WGS) entry which is preliminary data.</text>
</comment>
<keyword evidence="1" id="KW-0732">Signal</keyword>
<dbReference type="RefSeq" id="WP_344605936.1">
    <property type="nucleotide sequence ID" value="NZ_BAAAHE010000023.1"/>
</dbReference>
<dbReference type="EMBL" id="BAAAHE010000023">
    <property type="protein sequence ID" value="GAA0624068.1"/>
    <property type="molecule type" value="Genomic_DNA"/>
</dbReference>
<gene>
    <name evidence="2" type="ORF">GCM10009547_29000</name>
</gene>
<feature type="signal peptide" evidence="1">
    <location>
        <begin position="1"/>
        <end position="33"/>
    </location>
</feature>
<keyword evidence="3" id="KW-1185">Reference proteome</keyword>
<organism evidence="2 3">
    <name type="scientific">Sporichthya brevicatena</name>
    <dbReference type="NCBI Taxonomy" id="171442"/>
    <lineage>
        <taxon>Bacteria</taxon>
        <taxon>Bacillati</taxon>
        <taxon>Actinomycetota</taxon>
        <taxon>Actinomycetes</taxon>
        <taxon>Sporichthyales</taxon>
        <taxon>Sporichthyaceae</taxon>
        <taxon>Sporichthya</taxon>
    </lineage>
</organism>
<protein>
    <recommendedName>
        <fullName evidence="4">Secreted protein</fullName>
    </recommendedName>
</protein>
<dbReference type="Proteomes" id="UP001500957">
    <property type="component" value="Unassembled WGS sequence"/>
</dbReference>
<accession>A0ABN1GZ05</accession>
<reference evidence="2 3" key="1">
    <citation type="journal article" date="2019" name="Int. J. Syst. Evol. Microbiol.">
        <title>The Global Catalogue of Microorganisms (GCM) 10K type strain sequencing project: providing services to taxonomists for standard genome sequencing and annotation.</title>
        <authorList>
            <consortium name="The Broad Institute Genomics Platform"/>
            <consortium name="The Broad Institute Genome Sequencing Center for Infectious Disease"/>
            <person name="Wu L."/>
            <person name="Ma J."/>
        </authorList>
    </citation>
    <scope>NUCLEOTIDE SEQUENCE [LARGE SCALE GENOMIC DNA]</scope>
    <source>
        <strain evidence="2 3">JCM 10671</strain>
    </source>
</reference>